<reference evidence="2 3" key="1">
    <citation type="journal article" date="2024" name="G3 (Bethesda)">
        <title>Genome assembly of Hibiscus sabdariffa L. provides insights into metabolisms of medicinal natural products.</title>
        <authorList>
            <person name="Kim T."/>
        </authorList>
    </citation>
    <scope>NUCLEOTIDE SEQUENCE [LARGE SCALE GENOMIC DNA]</scope>
    <source>
        <strain evidence="2">TK-2024</strain>
        <tissue evidence="2">Old leaves</tissue>
    </source>
</reference>
<dbReference type="Proteomes" id="UP001472677">
    <property type="component" value="Unassembled WGS sequence"/>
</dbReference>
<protein>
    <recommendedName>
        <fullName evidence="1">F-box protein At3g26010-like beta-propeller domain-containing protein</fullName>
    </recommendedName>
</protein>
<evidence type="ECO:0000259" key="1">
    <source>
        <dbReference type="Pfam" id="PF24750"/>
    </source>
</evidence>
<evidence type="ECO:0000313" key="3">
    <source>
        <dbReference type="Proteomes" id="UP001472677"/>
    </source>
</evidence>
<name>A0ABR2CKU4_9ROSI</name>
<proteinExistence type="predicted"/>
<dbReference type="EMBL" id="JBBPBM010000049">
    <property type="protein sequence ID" value="KAK8520270.1"/>
    <property type="molecule type" value="Genomic_DNA"/>
</dbReference>
<organism evidence="2 3">
    <name type="scientific">Hibiscus sabdariffa</name>
    <name type="common">roselle</name>
    <dbReference type="NCBI Taxonomy" id="183260"/>
    <lineage>
        <taxon>Eukaryota</taxon>
        <taxon>Viridiplantae</taxon>
        <taxon>Streptophyta</taxon>
        <taxon>Embryophyta</taxon>
        <taxon>Tracheophyta</taxon>
        <taxon>Spermatophyta</taxon>
        <taxon>Magnoliopsida</taxon>
        <taxon>eudicotyledons</taxon>
        <taxon>Gunneridae</taxon>
        <taxon>Pentapetalae</taxon>
        <taxon>rosids</taxon>
        <taxon>malvids</taxon>
        <taxon>Malvales</taxon>
        <taxon>Malvaceae</taxon>
        <taxon>Malvoideae</taxon>
        <taxon>Hibiscus</taxon>
    </lineage>
</organism>
<keyword evidence="3" id="KW-1185">Reference proteome</keyword>
<gene>
    <name evidence="2" type="ORF">V6N12_004224</name>
</gene>
<sequence length="243" mass="28262">MKKCRVLSRECNTLTYEPDFMQFHIKRTNTLCGYLIQSLSFSRLYSTFISDDEPGIDDRKLSFDFLHADYVEILAVVETGLVFCKSQHPENQHYICKPTTRQWELMPSPNPPYPATQYPAEKIAMIVLQSTNLWFKIVWLSDNFKSYDHTSKFLQCKIFDSNIWAWKQSDDLKLSYYEVFESTNAISILGGLHWVTRTGKKYRILTFHHIRRKAGNNIKETGCGVVGGMDHGVLQTKVLEQEI</sequence>
<dbReference type="PANTHER" id="PTHR35546">
    <property type="entry name" value="F-BOX PROTEIN INTERACTION DOMAIN PROTEIN-RELATED"/>
    <property type="match status" value="1"/>
</dbReference>
<accession>A0ABR2CKU4</accession>
<comment type="caution">
    <text evidence="2">The sequence shown here is derived from an EMBL/GenBank/DDBJ whole genome shotgun (WGS) entry which is preliminary data.</text>
</comment>
<evidence type="ECO:0000313" key="2">
    <source>
        <dbReference type="EMBL" id="KAK8520270.1"/>
    </source>
</evidence>
<dbReference type="InterPro" id="IPR056592">
    <property type="entry name" value="Beta-prop_At3g26010-like"/>
</dbReference>
<dbReference type="InterPro" id="IPR055290">
    <property type="entry name" value="At3g26010-like"/>
</dbReference>
<dbReference type="Pfam" id="PF24750">
    <property type="entry name" value="b-prop_At3g26010-like"/>
    <property type="match status" value="1"/>
</dbReference>
<feature type="domain" description="F-box protein At3g26010-like beta-propeller" evidence="1">
    <location>
        <begin position="77"/>
        <end position="199"/>
    </location>
</feature>
<dbReference type="PANTHER" id="PTHR35546:SF16">
    <property type="entry name" value="F-BOX ASSOCIATED UBIQUITINATION EFFECTOR FAMILY PROTEIN-RELATED"/>
    <property type="match status" value="1"/>
</dbReference>